<protein>
    <submittedName>
        <fullName evidence="1">Uncharacterized protein</fullName>
    </submittedName>
</protein>
<organism evidence="1 2">
    <name type="scientific">Orchesella dallaii</name>
    <dbReference type="NCBI Taxonomy" id="48710"/>
    <lineage>
        <taxon>Eukaryota</taxon>
        <taxon>Metazoa</taxon>
        <taxon>Ecdysozoa</taxon>
        <taxon>Arthropoda</taxon>
        <taxon>Hexapoda</taxon>
        <taxon>Collembola</taxon>
        <taxon>Entomobryomorpha</taxon>
        <taxon>Entomobryoidea</taxon>
        <taxon>Orchesellidae</taxon>
        <taxon>Orchesellinae</taxon>
        <taxon>Orchesella</taxon>
    </lineage>
</organism>
<accession>A0ABP1R0A7</accession>
<sequence length="59" mass="6960">MKQWLIRDDIMTHFDGRKHNALLMDLSSNPIAIRSYNIFTITYGFIGNFYHIGRLENVT</sequence>
<comment type="caution">
    <text evidence="1">The sequence shown here is derived from an EMBL/GenBank/DDBJ whole genome shotgun (WGS) entry which is preliminary data.</text>
</comment>
<evidence type="ECO:0000313" key="1">
    <source>
        <dbReference type="EMBL" id="CAL8112822.1"/>
    </source>
</evidence>
<proteinExistence type="predicted"/>
<reference evidence="1 2" key="1">
    <citation type="submission" date="2024-08" db="EMBL/GenBank/DDBJ databases">
        <authorList>
            <person name="Cucini C."/>
            <person name="Frati F."/>
        </authorList>
    </citation>
    <scope>NUCLEOTIDE SEQUENCE [LARGE SCALE GENOMIC DNA]</scope>
</reference>
<dbReference type="Proteomes" id="UP001642540">
    <property type="component" value="Unassembled WGS sequence"/>
</dbReference>
<name>A0ABP1R0A7_9HEXA</name>
<gene>
    <name evidence="1" type="ORF">ODALV1_LOCUS15797</name>
</gene>
<evidence type="ECO:0000313" key="2">
    <source>
        <dbReference type="Proteomes" id="UP001642540"/>
    </source>
</evidence>
<dbReference type="EMBL" id="CAXLJM020000049">
    <property type="protein sequence ID" value="CAL8112822.1"/>
    <property type="molecule type" value="Genomic_DNA"/>
</dbReference>
<keyword evidence="2" id="KW-1185">Reference proteome</keyword>